<feature type="transmembrane region" description="Helical" evidence="1">
    <location>
        <begin position="147"/>
        <end position="167"/>
    </location>
</feature>
<dbReference type="AlphaFoldDB" id="A0A482XHQ1"/>
<protein>
    <submittedName>
        <fullName evidence="3">Uncharacterized protein</fullName>
    </submittedName>
</protein>
<evidence type="ECO:0000313" key="4">
    <source>
        <dbReference type="Proteomes" id="UP000291343"/>
    </source>
</evidence>
<keyword evidence="1" id="KW-1133">Transmembrane helix</keyword>
<keyword evidence="4" id="KW-1185">Reference proteome</keyword>
<sequence>MESRKRVILSITVFTWGLNMCKATSNQTDPTVNIESNEITVTPSYTEKDAGRTFNQMSPIDHNMGASNNLQDMDAVEYHQRWMNHHQQQLQNAELMKNDQDTSFTYNRHGEYETYDHLDHDDYHHQHPWDLTSMKPFIKMPMKPMKMLDFSSIDFMKIAMVAVLKLVLFKIQTIGTVKFLAFLLMKIPIILIKIALKVMFVMKMIQILKYLAIPFLLPTILHLLAPLIPLLLPLLLLPLLLPLLLFLPIPVLAMITTSSTTTTTTTTVAPNSRRKRHIAADDGFIFDRQKLDMAFFRKLVDSEMCLERIACNLAADKKASSFSSLVLWILDSAKVYVNHPRYKSYFEAYRLGTSSRANKRLCSNFYPCNGLRKA</sequence>
<feature type="signal peptide" evidence="2">
    <location>
        <begin position="1"/>
        <end position="23"/>
    </location>
</feature>
<feature type="transmembrane region" description="Helical" evidence="1">
    <location>
        <begin position="234"/>
        <end position="255"/>
    </location>
</feature>
<feature type="transmembrane region" description="Helical" evidence="1">
    <location>
        <begin position="179"/>
        <end position="196"/>
    </location>
</feature>
<dbReference type="EMBL" id="QKKF02009095">
    <property type="protein sequence ID" value="RZF45446.1"/>
    <property type="molecule type" value="Genomic_DNA"/>
</dbReference>
<evidence type="ECO:0000256" key="1">
    <source>
        <dbReference type="SAM" id="Phobius"/>
    </source>
</evidence>
<accession>A0A482XHQ1</accession>
<reference evidence="3 4" key="1">
    <citation type="journal article" date="2017" name="Gigascience">
        <title>Genome sequence of the small brown planthopper, Laodelphax striatellus.</title>
        <authorList>
            <person name="Zhu J."/>
            <person name="Jiang F."/>
            <person name="Wang X."/>
            <person name="Yang P."/>
            <person name="Bao Y."/>
            <person name="Zhao W."/>
            <person name="Wang W."/>
            <person name="Lu H."/>
            <person name="Wang Q."/>
            <person name="Cui N."/>
            <person name="Li J."/>
            <person name="Chen X."/>
            <person name="Luo L."/>
            <person name="Yu J."/>
            <person name="Kang L."/>
            <person name="Cui F."/>
        </authorList>
    </citation>
    <scope>NUCLEOTIDE SEQUENCE [LARGE SCALE GENOMIC DNA]</scope>
    <source>
        <strain evidence="3">Lst14</strain>
    </source>
</reference>
<keyword evidence="1" id="KW-0472">Membrane</keyword>
<comment type="caution">
    <text evidence="3">The sequence shown here is derived from an EMBL/GenBank/DDBJ whole genome shotgun (WGS) entry which is preliminary data.</text>
</comment>
<evidence type="ECO:0000313" key="3">
    <source>
        <dbReference type="EMBL" id="RZF45446.1"/>
    </source>
</evidence>
<dbReference type="InParanoid" id="A0A482XHQ1"/>
<feature type="transmembrane region" description="Helical" evidence="1">
    <location>
        <begin position="208"/>
        <end position="228"/>
    </location>
</feature>
<evidence type="ECO:0000256" key="2">
    <source>
        <dbReference type="SAM" id="SignalP"/>
    </source>
</evidence>
<feature type="chain" id="PRO_5019832441" evidence="2">
    <location>
        <begin position="24"/>
        <end position="374"/>
    </location>
</feature>
<gene>
    <name evidence="3" type="ORF">LSTR_LSTR009317</name>
</gene>
<name>A0A482XHQ1_LAOST</name>
<organism evidence="3 4">
    <name type="scientific">Laodelphax striatellus</name>
    <name type="common">Small brown planthopper</name>
    <name type="synonym">Delphax striatella</name>
    <dbReference type="NCBI Taxonomy" id="195883"/>
    <lineage>
        <taxon>Eukaryota</taxon>
        <taxon>Metazoa</taxon>
        <taxon>Ecdysozoa</taxon>
        <taxon>Arthropoda</taxon>
        <taxon>Hexapoda</taxon>
        <taxon>Insecta</taxon>
        <taxon>Pterygota</taxon>
        <taxon>Neoptera</taxon>
        <taxon>Paraneoptera</taxon>
        <taxon>Hemiptera</taxon>
        <taxon>Auchenorrhyncha</taxon>
        <taxon>Fulgoroidea</taxon>
        <taxon>Delphacidae</taxon>
        <taxon>Criomorphinae</taxon>
        <taxon>Laodelphax</taxon>
    </lineage>
</organism>
<dbReference type="Proteomes" id="UP000291343">
    <property type="component" value="Unassembled WGS sequence"/>
</dbReference>
<keyword evidence="1" id="KW-0812">Transmembrane</keyword>
<proteinExistence type="predicted"/>
<dbReference type="OrthoDB" id="6626880at2759"/>
<keyword evidence="2" id="KW-0732">Signal</keyword>